<dbReference type="RefSeq" id="WP_211751908.1">
    <property type="nucleotide sequence ID" value="NZ_CP104388.1"/>
</dbReference>
<dbReference type="InterPro" id="IPR000064">
    <property type="entry name" value="NLP_P60_dom"/>
</dbReference>
<feature type="domain" description="NlpC/P60" evidence="5">
    <location>
        <begin position="88"/>
        <end position="208"/>
    </location>
</feature>
<dbReference type="InterPro" id="IPR038765">
    <property type="entry name" value="Papain-like_cys_pep_sf"/>
</dbReference>
<evidence type="ECO:0000313" key="7">
    <source>
        <dbReference type="Proteomes" id="UP001152656"/>
    </source>
</evidence>
<reference evidence="6" key="1">
    <citation type="submission" date="2022-10" db="EMBL/GenBank/DDBJ databases">
        <authorList>
            <person name="Turner M.S."/>
            <person name="Huang W."/>
        </authorList>
    </citation>
    <scope>NUCLEOTIDE SEQUENCE</scope>
    <source>
        <strain evidence="6">581</strain>
    </source>
</reference>
<dbReference type="AlphaFoldDB" id="A0A9X4NDK9"/>
<dbReference type="PANTHER" id="PTHR47053:SF1">
    <property type="entry name" value="MUREIN DD-ENDOPEPTIDASE MEPH-RELATED"/>
    <property type="match status" value="1"/>
</dbReference>
<dbReference type="GO" id="GO:0006508">
    <property type="term" value="P:proteolysis"/>
    <property type="evidence" value="ECO:0007669"/>
    <property type="project" value="UniProtKB-KW"/>
</dbReference>
<dbReference type="GO" id="GO:0008234">
    <property type="term" value="F:cysteine-type peptidase activity"/>
    <property type="evidence" value="ECO:0007669"/>
    <property type="project" value="UniProtKB-KW"/>
</dbReference>
<dbReference type="PANTHER" id="PTHR47053">
    <property type="entry name" value="MUREIN DD-ENDOPEPTIDASE MEPH-RELATED"/>
    <property type="match status" value="1"/>
</dbReference>
<protein>
    <submittedName>
        <fullName evidence="6">NlpC/P60 family protein</fullName>
    </submittedName>
</protein>
<dbReference type="Pfam" id="PF07538">
    <property type="entry name" value="ChW"/>
    <property type="match status" value="6"/>
</dbReference>
<evidence type="ECO:0000259" key="5">
    <source>
        <dbReference type="PROSITE" id="PS51935"/>
    </source>
</evidence>
<proteinExistence type="inferred from homology"/>
<reference evidence="6" key="2">
    <citation type="journal article" date="2023" name="Food Microbiol.">
        <title>Evaluation of the fermentation potential of lactic acid bacteria isolated from herbs, fruits and vegetables as starter cultures in nut-based milk alternatives.</title>
        <authorList>
            <person name="Huang W."/>
            <person name="Dong A."/>
            <person name="Pham H.T."/>
            <person name="Zhou C."/>
            <person name="Huo Z."/>
            <person name="Watjen A.P."/>
            <person name="Prakash S."/>
            <person name="Bang-Berthelsen C.H."/>
            <person name="Turner M.S."/>
        </authorList>
    </citation>
    <scope>NUCLEOTIDE SEQUENCE</scope>
    <source>
        <strain evidence="6">581</strain>
    </source>
</reference>
<gene>
    <name evidence="6" type="ORF">OGZ39_10265</name>
</gene>
<dbReference type="InterPro" id="IPR006637">
    <property type="entry name" value="ChW"/>
</dbReference>
<dbReference type="Gene3D" id="3.90.1720.10">
    <property type="entry name" value="endopeptidase domain like (from Nostoc punctiforme)"/>
    <property type="match status" value="1"/>
</dbReference>
<comment type="caution">
    <text evidence="6">The sequence shown here is derived from an EMBL/GenBank/DDBJ whole genome shotgun (WGS) entry which is preliminary data.</text>
</comment>
<evidence type="ECO:0000256" key="2">
    <source>
        <dbReference type="ARBA" id="ARBA00022670"/>
    </source>
</evidence>
<dbReference type="InterPro" id="IPR051202">
    <property type="entry name" value="Peptidase_C40"/>
</dbReference>
<keyword evidence="3" id="KW-0378">Hydrolase</keyword>
<evidence type="ECO:0000313" key="6">
    <source>
        <dbReference type="EMBL" id="MDG4982031.1"/>
    </source>
</evidence>
<sequence>MKKFIIVLAIIVVGLIPQVVKADQLGVKDPVATTENQSEEAKALAAGYSAEQYQNIMNIPDFSNNSIPQLRSRSSASAFSASPIETGTIEQQKVVNEAMKYIGVPYVWGGNSPSGFDCSGLVQYVFSKALNMNVPAPTTNQERLGTEVSLNNLKPGDLLFYGSRGSTYHVGIYIGNGQMIHAPKPGETVTVLDIKWWSPDFARRVIQTETPIKPNLPEKNPSEPFTKTGINYESHVSKMGWMNNVTNGNLSGTVGYGLSMEAIKINFGNTGIEGSVQYRVHVAGKGWLDWVNNGEIAGTTGQGTAVQAIQIRLTGEAANCYDISYQSHVENKGWLDWVQNGQTSGTTGQGLSMQAIKIKLVKKHISQGNNTLPMTGLAYRSHLENEGWLGYVTDNQLSGTTGMGISMQCLDVYFNGSKDDIHMDAQVQNKGWINNSGGTVGQGLQLEAVKLSLSDNLSSKYSIVYRVHIAGKGWLNWVKDGDVAGTVGEGKAIQAIEIHMVAK</sequence>
<name>A0A9X4NDK9_9LACT</name>
<dbReference type="EMBL" id="JAOWLP010000009">
    <property type="protein sequence ID" value="MDG4982031.1"/>
    <property type="molecule type" value="Genomic_DNA"/>
</dbReference>
<dbReference type="SMART" id="SM00728">
    <property type="entry name" value="ChW"/>
    <property type="match status" value="6"/>
</dbReference>
<comment type="similarity">
    <text evidence="1">Belongs to the peptidase C40 family.</text>
</comment>
<accession>A0A9X4NDK9</accession>
<dbReference type="Pfam" id="PF00877">
    <property type="entry name" value="NLPC_P60"/>
    <property type="match status" value="1"/>
</dbReference>
<keyword evidence="2" id="KW-0645">Protease</keyword>
<evidence type="ECO:0000256" key="3">
    <source>
        <dbReference type="ARBA" id="ARBA00022801"/>
    </source>
</evidence>
<dbReference type="SUPFAM" id="SSF54001">
    <property type="entry name" value="Cysteine proteinases"/>
    <property type="match status" value="1"/>
</dbReference>
<evidence type="ECO:0000256" key="1">
    <source>
        <dbReference type="ARBA" id="ARBA00007074"/>
    </source>
</evidence>
<keyword evidence="4" id="KW-0788">Thiol protease</keyword>
<dbReference type="Proteomes" id="UP001152656">
    <property type="component" value="Unassembled WGS sequence"/>
</dbReference>
<dbReference type="PROSITE" id="PS51935">
    <property type="entry name" value="NLPC_P60"/>
    <property type="match status" value="1"/>
</dbReference>
<evidence type="ECO:0000256" key="4">
    <source>
        <dbReference type="ARBA" id="ARBA00022807"/>
    </source>
</evidence>
<organism evidence="6 7">
    <name type="scientific">Lactococcus lactis</name>
    <dbReference type="NCBI Taxonomy" id="1358"/>
    <lineage>
        <taxon>Bacteria</taxon>
        <taxon>Bacillati</taxon>
        <taxon>Bacillota</taxon>
        <taxon>Bacilli</taxon>
        <taxon>Lactobacillales</taxon>
        <taxon>Streptococcaceae</taxon>
        <taxon>Lactococcus</taxon>
    </lineage>
</organism>